<evidence type="ECO:0000313" key="2">
    <source>
        <dbReference type="EMBL" id="CAD6269669.1"/>
    </source>
</evidence>
<protein>
    <submittedName>
        <fullName evidence="2">Uncharacterized protein</fullName>
    </submittedName>
</protein>
<proteinExistence type="predicted"/>
<feature type="compositionally biased region" description="Basic and acidic residues" evidence="1">
    <location>
        <begin position="142"/>
        <end position="157"/>
    </location>
</feature>
<dbReference type="Proteomes" id="UP000604825">
    <property type="component" value="Unassembled WGS sequence"/>
</dbReference>
<accession>A0A811RH63</accession>
<evidence type="ECO:0000256" key="1">
    <source>
        <dbReference type="SAM" id="MobiDB-lite"/>
    </source>
</evidence>
<evidence type="ECO:0000313" key="3">
    <source>
        <dbReference type="Proteomes" id="UP000604825"/>
    </source>
</evidence>
<dbReference type="AlphaFoldDB" id="A0A811RH63"/>
<gene>
    <name evidence="2" type="ORF">NCGR_LOCUS52971</name>
</gene>
<sequence length="201" mass="21281">MAGRCGTARRGAGRCFTARASTRAGERAAGHGHAWPRRWTKTEGNERELRCGTRGMLRLGRGQGGRTRAAAARSARAEEQRNQGAACAGVAWERKRKGAPVARGVATASAAPASCSEGRGQGWTQPRPSGGEARRWQLRARSGGDLHCKGGETDRGKGSSTRQQQYKKEGDSVGGTHRTDAGTVDTSGARHIDNNSKMTLA</sequence>
<dbReference type="EMBL" id="CAJGYO010000015">
    <property type="protein sequence ID" value="CAD6269669.1"/>
    <property type="molecule type" value="Genomic_DNA"/>
</dbReference>
<name>A0A811RH63_9POAL</name>
<comment type="caution">
    <text evidence="2">The sequence shown here is derived from an EMBL/GenBank/DDBJ whole genome shotgun (WGS) entry which is preliminary data.</text>
</comment>
<keyword evidence="3" id="KW-1185">Reference proteome</keyword>
<reference evidence="2" key="1">
    <citation type="submission" date="2020-10" db="EMBL/GenBank/DDBJ databases">
        <authorList>
            <person name="Han B."/>
            <person name="Lu T."/>
            <person name="Zhao Q."/>
            <person name="Huang X."/>
            <person name="Zhao Y."/>
        </authorList>
    </citation>
    <scope>NUCLEOTIDE SEQUENCE</scope>
</reference>
<feature type="region of interest" description="Disordered" evidence="1">
    <location>
        <begin position="105"/>
        <end position="201"/>
    </location>
</feature>
<organism evidence="2 3">
    <name type="scientific">Miscanthus lutarioriparius</name>
    <dbReference type="NCBI Taxonomy" id="422564"/>
    <lineage>
        <taxon>Eukaryota</taxon>
        <taxon>Viridiplantae</taxon>
        <taxon>Streptophyta</taxon>
        <taxon>Embryophyta</taxon>
        <taxon>Tracheophyta</taxon>
        <taxon>Spermatophyta</taxon>
        <taxon>Magnoliopsida</taxon>
        <taxon>Liliopsida</taxon>
        <taxon>Poales</taxon>
        <taxon>Poaceae</taxon>
        <taxon>PACMAD clade</taxon>
        <taxon>Panicoideae</taxon>
        <taxon>Andropogonodae</taxon>
        <taxon>Andropogoneae</taxon>
        <taxon>Saccharinae</taxon>
        <taxon>Miscanthus</taxon>
    </lineage>
</organism>